<keyword evidence="7" id="KW-1185">Reference proteome</keyword>
<accession>A3DNE4</accession>
<reference evidence="7" key="1">
    <citation type="journal article" date="2009" name="BMC Genomics">
        <title>The complete genome sequence of Staphylothermus marinus reveals differences in sulfur metabolism among heterotrophic Crenarchaeota.</title>
        <authorList>
            <person name="Anderson I.J."/>
            <person name="Dharmarajan L."/>
            <person name="Rodriguez J."/>
            <person name="Hooper S."/>
            <person name="Porat I."/>
            <person name="Ulrich L.E."/>
            <person name="Elkins J.G."/>
            <person name="Mavromatis K."/>
            <person name="Sun H."/>
            <person name="Land M."/>
            <person name="Lapidus A."/>
            <person name="Lucas S."/>
            <person name="Barry K."/>
            <person name="Huber H."/>
            <person name="Zhulin I.B."/>
            <person name="Whitman W.B."/>
            <person name="Mukhopadhyay B."/>
            <person name="Woese C."/>
            <person name="Bristow J."/>
            <person name="Kyrpides N."/>
        </authorList>
    </citation>
    <scope>NUCLEOTIDE SEQUENCE [LARGE SCALE GENOMIC DNA]</scope>
    <source>
        <strain evidence="7">ATCC 43588 / DSM 3639 / JCM 9404 / F1</strain>
    </source>
</reference>
<feature type="domain" description="4Fe-4S ferredoxin-type" evidence="5">
    <location>
        <begin position="17"/>
        <end position="36"/>
    </location>
</feature>
<evidence type="ECO:0000259" key="5">
    <source>
        <dbReference type="PROSITE" id="PS51379"/>
    </source>
</evidence>
<organism evidence="6 7">
    <name type="scientific">Staphylothermus marinus (strain ATCC 43588 / DSM 3639 / JCM 9404 / F1)</name>
    <dbReference type="NCBI Taxonomy" id="399550"/>
    <lineage>
        <taxon>Archaea</taxon>
        <taxon>Thermoproteota</taxon>
        <taxon>Thermoprotei</taxon>
        <taxon>Desulfurococcales</taxon>
        <taxon>Desulfurococcaceae</taxon>
        <taxon>Staphylothermus</taxon>
    </lineage>
</organism>
<evidence type="ECO:0000313" key="7">
    <source>
        <dbReference type="Proteomes" id="UP000000254"/>
    </source>
</evidence>
<reference evidence="6 7" key="2">
    <citation type="journal article" date="2009" name="Stand. Genomic Sci.">
        <title>Complete genome sequence of Staphylothermus marinus Stetter and Fiala 1986 type strain F1.</title>
        <authorList>
            <person name="Anderson I.J."/>
            <person name="Sun H."/>
            <person name="Lapidus A."/>
            <person name="Copeland A."/>
            <person name="Glavina Del Rio T."/>
            <person name="Tice H."/>
            <person name="Dalin E."/>
            <person name="Lucas S."/>
            <person name="Barry K."/>
            <person name="Land M."/>
            <person name="Richardson P."/>
            <person name="Huber H."/>
            <person name="Kyrpides N.C."/>
        </authorList>
    </citation>
    <scope>NUCLEOTIDE SEQUENCE [LARGE SCALE GENOMIC DNA]</scope>
    <source>
        <strain evidence="7">ATCC 43588 / DSM 3639 / JCM 9404 / F1</strain>
    </source>
</reference>
<dbReference type="Gene3D" id="3.30.70.20">
    <property type="match status" value="2"/>
</dbReference>
<feature type="domain" description="4Fe-4S ferredoxin-type" evidence="5">
    <location>
        <begin position="84"/>
        <end position="113"/>
    </location>
</feature>
<dbReference type="InterPro" id="IPR017900">
    <property type="entry name" value="4Fe4S_Fe_S_CS"/>
</dbReference>
<gene>
    <name evidence="6" type="ordered locus">Smar_1056</name>
</gene>
<dbReference type="RefSeq" id="WP_011839345.1">
    <property type="nucleotide sequence ID" value="NC_009033.1"/>
</dbReference>
<evidence type="ECO:0000256" key="2">
    <source>
        <dbReference type="ARBA" id="ARBA00022723"/>
    </source>
</evidence>
<dbReference type="PROSITE" id="PS51379">
    <property type="entry name" value="4FE4S_FER_2"/>
    <property type="match status" value="3"/>
</dbReference>
<keyword evidence="2" id="KW-0479">Metal-binding</keyword>
<dbReference type="Pfam" id="PF13247">
    <property type="entry name" value="Fer4_11"/>
    <property type="match status" value="1"/>
</dbReference>
<keyword evidence="3" id="KW-0408">Iron</keyword>
<evidence type="ECO:0000313" key="6">
    <source>
        <dbReference type="EMBL" id="ABN70154.1"/>
    </source>
</evidence>
<dbReference type="GeneID" id="4906686"/>
<dbReference type="InterPro" id="IPR050954">
    <property type="entry name" value="ET_IronSulfur_Cluster-Binding"/>
</dbReference>
<dbReference type="GO" id="GO:0046872">
    <property type="term" value="F:metal ion binding"/>
    <property type="evidence" value="ECO:0007669"/>
    <property type="project" value="UniProtKB-KW"/>
</dbReference>
<dbReference type="CDD" id="cd16374">
    <property type="entry name" value="DMSOR_beta_like"/>
    <property type="match status" value="1"/>
</dbReference>
<dbReference type="Proteomes" id="UP000000254">
    <property type="component" value="Chromosome"/>
</dbReference>
<dbReference type="STRING" id="399550.Smar_1056"/>
<dbReference type="SUPFAM" id="SSF54862">
    <property type="entry name" value="4Fe-4S ferredoxins"/>
    <property type="match status" value="1"/>
</dbReference>
<dbReference type="Pfam" id="PF00037">
    <property type="entry name" value="Fer4"/>
    <property type="match status" value="1"/>
</dbReference>
<dbReference type="PROSITE" id="PS00198">
    <property type="entry name" value="4FE4S_FER_1"/>
    <property type="match status" value="1"/>
</dbReference>
<evidence type="ECO:0000256" key="1">
    <source>
        <dbReference type="ARBA" id="ARBA00022485"/>
    </source>
</evidence>
<proteinExistence type="predicted"/>
<dbReference type="eggNOG" id="arCOG01500">
    <property type="taxonomic scope" value="Archaea"/>
</dbReference>
<name>A3DNE4_STAMF</name>
<keyword evidence="1" id="KW-0004">4Fe-4S</keyword>
<evidence type="ECO:0000256" key="4">
    <source>
        <dbReference type="ARBA" id="ARBA00023014"/>
    </source>
</evidence>
<dbReference type="InterPro" id="IPR017896">
    <property type="entry name" value="4Fe4S_Fe-S-bd"/>
</dbReference>
<dbReference type="PANTHER" id="PTHR43177:SF3">
    <property type="entry name" value="PROTEIN NRFC HOMOLOG"/>
    <property type="match status" value="1"/>
</dbReference>
<dbReference type="AlphaFoldDB" id="A3DNE4"/>
<dbReference type="GO" id="GO:0051539">
    <property type="term" value="F:4 iron, 4 sulfur cluster binding"/>
    <property type="evidence" value="ECO:0007669"/>
    <property type="project" value="UniProtKB-KW"/>
</dbReference>
<dbReference type="PANTHER" id="PTHR43177">
    <property type="entry name" value="PROTEIN NRFC"/>
    <property type="match status" value="1"/>
</dbReference>
<protein>
    <submittedName>
        <fullName evidence="6">4Fe-4S ferredoxin, iron-sulfur binding domain protein</fullName>
    </submittedName>
</protein>
<dbReference type="KEGG" id="smr:Smar_1056"/>
<dbReference type="GO" id="GO:0016491">
    <property type="term" value="F:oxidoreductase activity"/>
    <property type="evidence" value="ECO:0007669"/>
    <property type="project" value="UniProtKB-ARBA"/>
</dbReference>
<keyword evidence="4" id="KW-0411">Iron-sulfur</keyword>
<dbReference type="EMBL" id="CP000575">
    <property type="protein sequence ID" value="ABN70154.1"/>
    <property type="molecule type" value="Genomic_DNA"/>
</dbReference>
<feature type="domain" description="4Fe-4S ferredoxin-type" evidence="5">
    <location>
        <begin position="51"/>
        <end position="83"/>
    </location>
</feature>
<evidence type="ECO:0000256" key="3">
    <source>
        <dbReference type="ARBA" id="ARBA00023004"/>
    </source>
</evidence>
<dbReference type="HOGENOM" id="CLU_043374_3_3_2"/>
<sequence length="178" mass="19612">MSNIATSTSKNEKELVYMRYIDLDKCIGCYTCEAVCDFLHNGKPFIKIYETSIGLRTPISCLHCSRAPCIEVCPTGAMTRDESGAVYVEYMKCIGCMACLYACPFGIPELDPKVGVSTKCDLCRPLRAQGLDPACYAMCPAEAIMYGKPKDISEQIRKRKAELMIKAKMSGPSTESIS</sequence>